<dbReference type="GO" id="GO:0043571">
    <property type="term" value="P:maintenance of CRISPR repeat elements"/>
    <property type="evidence" value="ECO:0007669"/>
    <property type="project" value="InterPro"/>
</dbReference>
<dbReference type="Gene3D" id="3.30.70.2660">
    <property type="match status" value="1"/>
</dbReference>
<sequence>MAEYLTFALVAPLASFGDLAVGERRTGWDRPGRSAVLGLVGACLGVEREDDAAQRALAAQYGLALLCHAPGRLLADYHTAQTVSAARNRRFATRAEELAAPELNTVLSRRDYRSGAWHLAAIWPRIDAPRWSLAAIAEAMVRPVFTPCLGRKSCPLGLPLAPRIGEAADPGAALLARHRDGPEAGLRAWRDTVLLRDALADRPAPPLLAMDAADAAGDPRVLRIERRRDQPRSRRRAWQFDLRDEAVLRAVPRVPAS</sequence>
<accession>A0A839UY94</accession>
<reference evidence="2 3" key="1">
    <citation type="submission" date="2020-08" db="EMBL/GenBank/DDBJ databases">
        <title>Genomic Encyclopedia of Type Strains, Phase III (KMG-III): the genomes of soil and plant-associated and newly described type strains.</title>
        <authorList>
            <person name="Whitman W."/>
        </authorList>
    </citation>
    <scope>NUCLEOTIDE SEQUENCE [LARGE SCALE GENOMIC DNA]</scope>
    <source>
        <strain evidence="2 3">CECT 8088</strain>
    </source>
</reference>
<dbReference type="GO" id="GO:0051607">
    <property type="term" value="P:defense response to virus"/>
    <property type="evidence" value="ECO:0007669"/>
    <property type="project" value="UniProtKB-KW"/>
</dbReference>
<dbReference type="GO" id="GO:0003723">
    <property type="term" value="F:RNA binding"/>
    <property type="evidence" value="ECO:0007669"/>
    <property type="project" value="InterPro"/>
</dbReference>
<gene>
    <name evidence="2" type="ORF">FHR90_002663</name>
</gene>
<dbReference type="InterPro" id="IPR010147">
    <property type="entry name" value="CRISPR-assoc_prot_CasD"/>
</dbReference>
<dbReference type="RefSeq" id="WP_183275367.1">
    <property type="nucleotide sequence ID" value="NZ_JACHXV010000011.1"/>
</dbReference>
<dbReference type="EMBL" id="JACHXV010000011">
    <property type="protein sequence ID" value="MBB3174817.1"/>
    <property type="molecule type" value="Genomic_DNA"/>
</dbReference>
<protein>
    <submittedName>
        <fullName evidence="2">CRISPR system Cascade subunit CasD</fullName>
    </submittedName>
</protein>
<dbReference type="InterPro" id="IPR013422">
    <property type="entry name" value="CRISPR-assoc_prot_Cas5_N"/>
</dbReference>
<dbReference type="InterPro" id="IPR021124">
    <property type="entry name" value="CRISPR-assoc_prot_Cas5"/>
</dbReference>
<dbReference type="NCBIfam" id="TIGR02593">
    <property type="entry name" value="CRISPR_cas5"/>
    <property type="match status" value="1"/>
</dbReference>
<keyword evidence="3" id="KW-1185">Reference proteome</keyword>
<evidence type="ECO:0000313" key="2">
    <source>
        <dbReference type="EMBL" id="MBB3174817.1"/>
    </source>
</evidence>
<evidence type="ECO:0000256" key="1">
    <source>
        <dbReference type="ARBA" id="ARBA00023118"/>
    </source>
</evidence>
<organism evidence="2 3">
    <name type="scientific">Endobacter medicaginis</name>
    <dbReference type="NCBI Taxonomy" id="1181271"/>
    <lineage>
        <taxon>Bacteria</taxon>
        <taxon>Pseudomonadati</taxon>
        <taxon>Pseudomonadota</taxon>
        <taxon>Alphaproteobacteria</taxon>
        <taxon>Acetobacterales</taxon>
        <taxon>Acetobacteraceae</taxon>
        <taxon>Endobacter</taxon>
    </lineage>
</organism>
<dbReference type="Pfam" id="PF09704">
    <property type="entry name" value="Cas_Cas5d"/>
    <property type="match status" value="1"/>
</dbReference>
<dbReference type="CDD" id="cd09756">
    <property type="entry name" value="Cas5_I-E"/>
    <property type="match status" value="1"/>
</dbReference>
<proteinExistence type="predicted"/>
<name>A0A839UY94_9PROT</name>
<keyword evidence="1" id="KW-0051">Antiviral defense</keyword>
<dbReference type="AlphaFoldDB" id="A0A839UY94"/>
<dbReference type="NCBIfam" id="TIGR01868">
    <property type="entry name" value="casD_Cas5e"/>
    <property type="match status" value="1"/>
</dbReference>
<dbReference type="Proteomes" id="UP000557688">
    <property type="component" value="Unassembled WGS sequence"/>
</dbReference>
<comment type="caution">
    <text evidence="2">The sequence shown here is derived from an EMBL/GenBank/DDBJ whole genome shotgun (WGS) entry which is preliminary data.</text>
</comment>
<evidence type="ECO:0000313" key="3">
    <source>
        <dbReference type="Proteomes" id="UP000557688"/>
    </source>
</evidence>